<feature type="transmembrane region" description="Helical" evidence="2">
    <location>
        <begin position="177"/>
        <end position="200"/>
    </location>
</feature>
<feature type="region of interest" description="Disordered" evidence="1">
    <location>
        <begin position="1668"/>
        <end position="1760"/>
    </location>
</feature>
<evidence type="ECO:0008006" key="5">
    <source>
        <dbReference type="Google" id="ProtNLM"/>
    </source>
</evidence>
<feature type="transmembrane region" description="Helical" evidence="2">
    <location>
        <begin position="431"/>
        <end position="453"/>
    </location>
</feature>
<name>A0A250XEV5_9CHLO</name>
<feature type="compositionally biased region" description="Low complexity" evidence="1">
    <location>
        <begin position="1531"/>
        <end position="1551"/>
    </location>
</feature>
<comment type="caution">
    <text evidence="3">The sequence shown here is derived from an EMBL/GenBank/DDBJ whole genome shotgun (WGS) entry which is preliminary data.</text>
</comment>
<accession>A0A250XEV5</accession>
<dbReference type="STRING" id="1157962.A0A250XEV5"/>
<evidence type="ECO:0000313" key="4">
    <source>
        <dbReference type="Proteomes" id="UP000232323"/>
    </source>
</evidence>
<feature type="region of interest" description="Disordered" evidence="1">
    <location>
        <begin position="1277"/>
        <end position="1328"/>
    </location>
</feature>
<evidence type="ECO:0000256" key="1">
    <source>
        <dbReference type="SAM" id="MobiDB-lite"/>
    </source>
</evidence>
<feature type="compositionally biased region" description="Pro residues" evidence="1">
    <location>
        <begin position="1289"/>
        <end position="1307"/>
    </location>
</feature>
<feature type="region of interest" description="Disordered" evidence="1">
    <location>
        <begin position="1779"/>
        <end position="1804"/>
    </location>
</feature>
<feature type="transmembrane region" description="Helical" evidence="2">
    <location>
        <begin position="465"/>
        <end position="489"/>
    </location>
</feature>
<feature type="transmembrane region" description="Helical" evidence="2">
    <location>
        <begin position="243"/>
        <end position="266"/>
    </location>
</feature>
<keyword evidence="2" id="KW-1133">Transmembrane helix</keyword>
<feature type="region of interest" description="Disordered" evidence="1">
    <location>
        <begin position="1390"/>
        <end position="1434"/>
    </location>
</feature>
<organism evidence="3 4">
    <name type="scientific">Chlamydomonas eustigma</name>
    <dbReference type="NCBI Taxonomy" id="1157962"/>
    <lineage>
        <taxon>Eukaryota</taxon>
        <taxon>Viridiplantae</taxon>
        <taxon>Chlorophyta</taxon>
        <taxon>core chlorophytes</taxon>
        <taxon>Chlorophyceae</taxon>
        <taxon>CS clade</taxon>
        <taxon>Chlamydomonadales</taxon>
        <taxon>Chlamydomonadaceae</taxon>
        <taxon>Chlamydomonas</taxon>
    </lineage>
</organism>
<evidence type="ECO:0000256" key="2">
    <source>
        <dbReference type="SAM" id="Phobius"/>
    </source>
</evidence>
<dbReference type="EMBL" id="BEGY01000067">
    <property type="protein sequence ID" value="GAX81591.1"/>
    <property type="molecule type" value="Genomic_DNA"/>
</dbReference>
<dbReference type="Proteomes" id="UP000232323">
    <property type="component" value="Unassembled WGS sequence"/>
</dbReference>
<evidence type="ECO:0000313" key="3">
    <source>
        <dbReference type="EMBL" id="GAX81591.1"/>
    </source>
</evidence>
<keyword evidence="2" id="KW-0812">Transmembrane</keyword>
<feature type="region of interest" description="Disordered" evidence="1">
    <location>
        <begin position="1530"/>
        <end position="1564"/>
    </location>
</feature>
<gene>
    <name evidence="3" type="ORF">CEUSTIGMA_g9019.t1</name>
</gene>
<keyword evidence="4" id="KW-1185">Reference proteome</keyword>
<protein>
    <recommendedName>
        <fullName evidence="5">Transmembrane protein</fullName>
    </recommendedName>
</protein>
<feature type="compositionally biased region" description="Polar residues" evidence="1">
    <location>
        <begin position="1310"/>
        <end position="1325"/>
    </location>
</feature>
<sequence length="1964" mass="206717">MDKQDTVLFVGKCVNRSGPAVSNSIVTISNNVPSRVFAETQQVMSLNPTQRYCGEIQPASMEPSECSFSTAVLETDMEEEPIHDDLKLKQDDSQLQLCFSHNSNPQQDTVATFQPMTLQGQKEDSSFCIEIQSAEDPLSGHAVQEDLSDLDGCNKGLVHSHGFTIWQQFSILLDFGILAYLAELAFSFLLHVMLLIMFGWEISIDLYLSRLLTLPGFKAFLFQTAAQNGVHGSPGVGTETFIIIWHVALQLMAGLVLLLIPVGRLVTAGLSSRSQSAKHQEEDTLAADDISQLNQPPPSSTPPGGWHLQWWLLVMLLVAQWPKLPALASLLNKLQGVDAWCATSSMSQTSPSIISSSQLPASSSPGFLAPLLLSPFQDAFNPASLSHLGTPFHASWGLSGMLLQGPTIAAISSPPTPSGSSTIDEPQCLDLNFGFVVQATTFLCILNGALMLLRVLSSTVFPFGIWAWPLSCLLLLWRPITSAATLAAVQQHATSQGWLEDSSLTHLAVANVVMALLVSFFGATLGTLLLLPGARTWFRSLLPAKERLQGVMVPFEDEGLNPLSSSLRMRAGRKGQVQPTMVALNESTFKGVMSQQQADEIIVYPTAATAGQFQKDNMDIHDGGAASPTVPQSCTAVVEPDSTWSSPSEGMSADIPLRAKSGAPEKKGLKDDVSAFADEEATGMKKTVVYDKAAIITANGYPSSGPRRYREKYGVSRDSLPERDVDDEHRHNVLNAGALRHENDEVGGGRDAGSVMAAAAGMWLKDPTSTASAVSGLPVMCGAVAVSALNDGEVHAGSDSEVSDICVDEVDESRDAADSESSSAKFQLHVEVTNESAQGRVVYLPVKRKTATLLAESCLTSAWGSFTAASATRMTHEAALMDSEAAVIVPNSAITAAEAEGTAGAPVFHSCHDEDALMPFIYDEAETRVESGSCKEPNDNDIVLLLQKRPSEAAAVVSCRVDGMKSFAGSSVGGHSVALMRPQQQKMNDGWGGGAVNVDKCQSQHNSSQQFSYDVGLFSRPHQEAPPGPGLRKGLWTMDSPAKAGHHDSLLSNVAGGSSRSGGLLPSVDDNSLTEIQVMVLEGLEDDESEVLHLGALGDLSAMSGSTQAAEGAAGGSRRKRWGAERAQQLLPGLPQSVNGLPTGKCDSNARMMQGTRRDEHQSANLLPYGRHDDALGRGGGVGGHLHGLMETKLTVVQRGSVLPAVMQATFSAWASLSPPAATAATAATAANLLRTSQPPAAVITQQYTNTGRGGGSKLGVVEDCVVENFEDSSCDEVESYHQNKHLPRPPLPPALPAPAPPPPSMPLPSFNQETATDVNTSTMSPPHYTTAAASRRVTTGPAITTTTASLNILSQSSSSIYYNNYSSKEATTTSSKEATTTSITSLEANSVAMRESRTVATGSRTMLRSLRPGNWPSASSNRRSALPGLSAPRSLVTEEDHDLGTTVVAKKGVQPQGHLSTPKRRHHNNTAMMSTDYGAGLHDEHLYSVTMSEGGGEILHTIASAAVTNGGYPKEDDARSPLLLRHVETSSPASRRGGAAALLSSSNSPSRHYHNKDTSSSSPASKVIATARAFFAASPSRAGEATSSSGVFAASSSGIRSAATTFSPSRVAATLQRCTRRVLSRAIASVGGRVAATERLLHASAVPDRGSDMDYVMPAADSFHLEGNTTSGPANGERVTTSGPANGERVTTSGPANGERVTTSGPANGEGVTTSGPANGERVTTSGPANGERVTTLSGSANGERVTTSGPANGEGVTTSVPANGDYCVASPLRPSGIPSDSSHWRRHGQVVPSRPADMRDSRPQCLGSLTGDMRDSRPQCLGSLTGDMRDSRPQCLGSLTADMRDSRPQCLGSLTGDGLDSSDDEKEVDVGEVDGGEFARGSASNTALHVNEACVYADVTLDNRISSGRGGSFVPPAGVTKGVDYRTAPGLGEAAVRNGPAGSTVLFNKGANQDMQFGSSQI</sequence>
<feature type="transmembrane region" description="Helical" evidence="2">
    <location>
        <begin position="509"/>
        <end position="531"/>
    </location>
</feature>
<proteinExistence type="predicted"/>
<keyword evidence="2" id="KW-0472">Membrane</keyword>
<reference evidence="3 4" key="1">
    <citation type="submission" date="2017-08" db="EMBL/GenBank/DDBJ databases">
        <title>Acidophilic green algal genome provides insights into adaptation to an acidic environment.</title>
        <authorList>
            <person name="Hirooka S."/>
            <person name="Hirose Y."/>
            <person name="Kanesaki Y."/>
            <person name="Higuchi S."/>
            <person name="Fujiwara T."/>
            <person name="Onuma R."/>
            <person name="Era A."/>
            <person name="Ohbayashi R."/>
            <person name="Uzuka A."/>
            <person name="Nozaki H."/>
            <person name="Yoshikawa H."/>
            <person name="Miyagishima S.Y."/>
        </authorList>
    </citation>
    <scope>NUCLEOTIDE SEQUENCE [LARGE SCALE GENOMIC DNA]</scope>
    <source>
        <strain evidence="3 4">NIES-2499</strain>
    </source>
</reference>